<dbReference type="GO" id="GO:0005886">
    <property type="term" value="C:plasma membrane"/>
    <property type="evidence" value="ECO:0007669"/>
    <property type="project" value="TreeGrafter"/>
</dbReference>
<dbReference type="Pfam" id="PF00008">
    <property type="entry name" value="EGF"/>
    <property type="match status" value="1"/>
</dbReference>
<dbReference type="InterPro" id="IPR051022">
    <property type="entry name" value="Notch_Cell-Fate_Det"/>
</dbReference>
<evidence type="ECO:0000256" key="5">
    <source>
        <dbReference type="ARBA" id="ARBA00023180"/>
    </source>
</evidence>
<dbReference type="SMART" id="SM00181">
    <property type="entry name" value="EGF"/>
    <property type="match status" value="3"/>
</dbReference>
<dbReference type="SUPFAM" id="SSF57196">
    <property type="entry name" value="EGF/Laminin"/>
    <property type="match status" value="3"/>
</dbReference>
<keyword evidence="5" id="KW-0325">Glycoprotein</keyword>
<dbReference type="CDD" id="cd00054">
    <property type="entry name" value="EGF_CA"/>
    <property type="match status" value="1"/>
</dbReference>
<organism evidence="8 9">
    <name type="scientific">Ridgeia piscesae</name>
    <name type="common">Tubeworm</name>
    <dbReference type="NCBI Taxonomy" id="27915"/>
    <lineage>
        <taxon>Eukaryota</taxon>
        <taxon>Metazoa</taxon>
        <taxon>Spiralia</taxon>
        <taxon>Lophotrochozoa</taxon>
        <taxon>Annelida</taxon>
        <taxon>Polychaeta</taxon>
        <taxon>Sedentaria</taxon>
        <taxon>Canalipalpata</taxon>
        <taxon>Sabellida</taxon>
        <taxon>Siboglinidae</taxon>
        <taxon>Ridgeia</taxon>
    </lineage>
</organism>
<keyword evidence="1 6" id="KW-0245">EGF-like domain</keyword>
<feature type="disulfide bond" evidence="6">
    <location>
        <begin position="395"/>
        <end position="404"/>
    </location>
</feature>
<dbReference type="PANTHER" id="PTHR24049:SF22">
    <property type="entry name" value="DROSOPHILA CRUMBS HOMOLOG"/>
    <property type="match status" value="1"/>
</dbReference>
<keyword evidence="4 6" id="KW-1015">Disulfide bond</keyword>
<evidence type="ECO:0000256" key="1">
    <source>
        <dbReference type="ARBA" id="ARBA00022536"/>
    </source>
</evidence>
<dbReference type="GO" id="GO:0032991">
    <property type="term" value="C:protein-containing complex"/>
    <property type="evidence" value="ECO:0007669"/>
    <property type="project" value="TreeGrafter"/>
</dbReference>
<comment type="caution">
    <text evidence="6">Lacks conserved residue(s) required for the propagation of feature annotation.</text>
</comment>
<evidence type="ECO:0000256" key="2">
    <source>
        <dbReference type="ARBA" id="ARBA00022729"/>
    </source>
</evidence>
<sequence>MSWIGSLRLGRPGTLDSTPKVKTRWVFVEGTTCVDKIAEVTDFYNKVYLRECQWWQDLDQPPHSVAKSFVTECFDLSNGTTKYRANICCPGAVTRQRCFTCDSVVWQYDTNVGAHHSERCNHFVSRPQLCAAGEVCQATLNYNGSNTISKFCAPKATCEAKASNNSWTCVSGENIPSCTYCCEGPFCNYQTPLPWRSQRKKLHGCATTPCWYSGTCVDNSTDPRGYTCSCKPGTWGDSCHTCESYWHIMVVLPAPCENGGYIRREATAPYYHCYCRAGYKGVNCTEVSELCGHGSKYFSVNQQLALTASSNCTERHRDLSLTSYVSSCGSWMRGNFREGVNGHVSAVESMALSKCDRGDEATWYDLAICCPACLSAPCQNNGWCITGGADYVCQCRIGFEGKNCEHSEY</sequence>
<dbReference type="PROSITE" id="PS00022">
    <property type="entry name" value="EGF_1"/>
    <property type="match status" value="3"/>
</dbReference>
<dbReference type="PROSITE" id="PS50026">
    <property type="entry name" value="EGF_3"/>
    <property type="match status" value="2"/>
</dbReference>
<evidence type="ECO:0000313" key="9">
    <source>
        <dbReference type="Proteomes" id="UP001209878"/>
    </source>
</evidence>
<dbReference type="FunFam" id="2.10.25.10:FF:000255">
    <property type="entry name" value="Sushi, nidogen and EGF-like domains 1"/>
    <property type="match status" value="1"/>
</dbReference>
<dbReference type="PANTHER" id="PTHR24049">
    <property type="entry name" value="CRUMBS FAMILY MEMBER"/>
    <property type="match status" value="1"/>
</dbReference>
<dbReference type="GO" id="GO:0045197">
    <property type="term" value="P:establishment or maintenance of epithelial cell apical/basal polarity"/>
    <property type="evidence" value="ECO:0007669"/>
    <property type="project" value="TreeGrafter"/>
</dbReference>
<dbReference type="PROSITE" id="PS01186">
    <property type="entry name" value="EGF_2"/>
    <property type="match status" value="2"/>
</dbReference>
<dbReference type="AlphaFoldDB" id="A0AAD9KWX0"/>
<evidence type="ECO:0000259" key="7">
    <source>
        <dbReference type="PROSITE" id="PS50026"/>
    </source>
</evidence>
<feature type="domain" description="EGF-like" evidence="7">
    <location>
        <begin position="371"/>
        <end position="405"/>
    </location>
</feature>
<name>A0AAD9KWX0_RIDPI</name>
<keyword evidence="3" id="KW-0677">Repeat</keyword>
<comment type="caution">
    <text evidence="8">The sequence shown here is derived from an EMBL/GenBank/DDBJ whole genome shotgun (WGS) entry which is preliminary data.</text>
</comment>
<dbReference type="Proteomes" id="UP001209878">
    <property type="component" value="Unassembled WGS sequence"/>
</dbReference>
<dbReference type="EMBL" id="JAODUO010000516">
    <property type="protein sequence ID" value="KAK2179067.1"/>
    <property type="molecule type" value="Genomic_DNA"/>
</dbReference>
<feature type="domain" description="EGF-like" evidence="7">
    <location>
        <begin position="201"/>
        <end position="240"/>
    </location>
</feature>
<evidence type="ECO:0000256" key="3">
    <source>
        <dbReference type="ARBA" id="ARBA00022737"/>
    </source>
</evidence>
<feature type="disulfide bond" evidence="6">
    <location>
        <begin position="230"/>
        <end position="239"/>
    </location>
</feature>
<evidence type="ECO:0000256" key="6">
    <source>
        <dbReference type="PROSITE-ProRule" id="PRU00076"/>
    </source>
</evidence>
<keyword evidence="9" id="KW-1185">Reference proteome</keyword>
<accession>A0AAD9KWX0</accession>
<reference evidence="8" key="1">
    <citation type="journal article" date="2023" name="Mol. Biol. Evol.">
        <title>Third-Generation Sequencing Reveals the Adaptive Role of the Epigenome in Three Deep-Sea Polychaetes.</title>
        <authorList>
            <person name="Perez M."/>
            <person name="Aroh O."/>
            <person name="Sun Y."/>
            <person name="Lan Y."/>
            <person name="Juniper S.K."/>
            <person name="Young C.R."/>
            <person name="Angers B."/>
            <person name="Qian P.Y."/>
        </authorList>
    </citation>
    <scope>NUCLEOTIDE SEQUENCE</scope>
    <source>
        <strain evidence="8">R07B-5</strain>
    </source>
</reference>
<proteinExistence type="predicted"/>
<dbReference type="GO" id="GO:0007157">
    <property type="term" value="P:heterophilic cell-cell adhesion via plasma membrane cell adhesion molecules"/>
    <property type="evidence" value="ECO:0007669"/>
    <property type="project" value="TreeGrafter"/>
</dbReference>
<keyword evidence="2" id="KW-0732">Signal</keyword>
<protein>
    <recommendedName>
        <fullName evidence="7">EGF-like domain-containing protein</fullName>
    </recommendedName>
</protein>
<evidence type="ECO:0000256" key="4">
    <source>
        <dbReference type="ARBA" id="ARBA00023157"/>
    </source>
</evidence>
<dbReference type="InterPro" id="IPR000742">
    <property type="entry name" value="EGF"/>
</dbReference>
<gene>
    <name evidence="8" type="ORF">NP493_516g02003</name>
</gene>
<evidence type="ECO:0000313" key="8">
    <source>
        <dbReference type="EMBL" id="KAK2179067.1"/>
    </source>
</evidence>
<dbReference type="Gene3D" id="2.10.25.10">
    <property type="entry name" value="Laminin"/>
    <property type="match status" value="3"/>
</dbReference>